<accession>A0A1Y1X619</accession>
<evidence type="ECO:0000256" key="1">
    <source>
        <dbReference type="SAM" id="MobiDB-lite"/>
    </source>
</evidence>
<evidence type="ECO:0000313" key="2">
    <source>
        <dbReference type="EMBL" id="ORX81233.1"/>
    </source>
</evidence>
<evidence type="ECO:0000313" key="3">
    <source>
        <dbReference type="Proteomes" id="UP000193944"/>
    </source>
</evidence>
<dbReference type="OrthoDB" id="2153085at2759"/>
<proteinExistence type="predicted"/>
<feature type="compositionally biased region" description="Basic and acidic residues" evidence="1">
    <location>
        <begin position="130"/>
        <end position="141"/>
    </location>
</feature>
<reference evidence="2 3" key="2">
    <citation type="submission" date="2016-08" db="EMBL/GenBank/DDBJ databases">
        <title>Pervasive Adenine N6-methylation of Active Genes in Fungi.</title>
        <authorList>
            <consortium name="DOE Joint Genome Institute"/>
            <person name="Mondo S.J."/>
            <person name="Dannebaum R.O."/>
            <person name="Kuo R.C."/>
            <person name="Labutti K."/>
            <person name="Haridas S."/>
            <person name="Kuo A."/>
            <person name="Salamov A."/>
            <person name="Ahrendt S.R."/>
            <person name="Lipzen A."/>
            <person name="Sullivan W."/>
            <person name="Andreopoulos W.B."/>
            <person name="Clum A."/>
            <person name="Lindquist E."/>
            <person name="Daum C."/>
            <person name="Ramamoorthy G.K."/>
            <person name="Gryganskyi A."/>
            <person name="Culley D."/>
            <person name="Magnuson J.K."/>
            <person name="James T.Y."/>
            <person name="O'Malley M.A."/>
            <person name="Stajich J.E."/>
            <person name="Spatafora J.W."/>
            <person name="Visel A."/>
            <person name="Grigoriev I.V."/>
        </authorList>
    </citation>
    <scope>NUCLEOTIDE SEQUENCE [LARGE SCALE GENOMIC DNA]</scope>
    <source>
        <strain evidence="2 3">S4</strain>
    </source>
</reference>
<name>A0A1Y1X619_9FUNG</name>
<protein>
    <submittedName>
        <fullName evidence="2">Uncharacterized protein</fullName>
    </submittedName>
</protein>
<sequence length="193" mass="22160">MYNINDILVDKDASSFVKIEDIIKINGKNFGCRARILAIDPETGYPSNLTCACIDLDSTSGYSIDLNCKFQPWLETIDNETEKEKIKSIIDTLITKTWEISDNEDDEDYEYEEEEEEEEYTSNNESECDDNNKCENNKNENEEIEKNLYIKTLRRKLLDDSEDDDATLVPNSPISPMISLNSNEINNNTKISA</sequence>
<comment type="caution">
    <text evidence="2">The sequence shown here is derived from an EMBL/GenBank/DDBJ whole genome shotgun (WGS) entry which is preliminary data.</text>
</comment>
<keyword evidence="3" id="KW-1185">Reference proteome</keyword>
<feature type="region of interest" description="Disordered" evidence="1">
    <location>
        <begin position="113"/>
        <end position="141"/>
    </location>
</feature>
<gene>
    <name evidence="2" type="ORF">BCR32DRAFT_327376</name>
</gene>
<dbReference type="EMBL" id="MCFG01000123">
    <property type="protein sequence ID" value="ORX81233.1"/>
    <property type="molecule type" value="Genomic_DNA"/>
</dbReference>
<organism evidence="2 3">
    <name type="scientific">Anaeromyces robustus</name>
    <dbReference type="NCBI Taxonomy" id="1754192"/>
    <lineage>
        <taxon>Eukaryota</taxon>
        <taxon>Fungi</taxon>
        <taxon>Fungi incertae sedis</taxon>
        <taxon>Chytridiomycota</taxon>
        <taxon>Chytridiomycota incertae sedis</taxon>
        <taxon>Neocallimastigomycetes</taxon>
        <taxon>Neocallimastigales</taxon>
        <taxon>Neocallimastigaceae</taxon>
        <taxon>Anaeromyces</taxon>
    </lineage>
</organism>
<dbReference type="AlphaFoldDB" id="A0A1Y1X619"/>
<reference evidence="2 3" key="1">
    <citation type="submission" date="2016-08" db="EMBL/GenBank/DDBJ databases">
        <title>A Parts List for Fungal Cellulosomes Revealed by Comparative Genomics.</title>
        <authorList>
            <consortium name="DOE Joint Genome Institute"/>
            <person name="Haitjema C.H."/>
            <person name="Gilmore S.P."/>
            <person name="Henske J.K."/>
            <person name="Solomon K.V."/>
            <person name="De Groot R."/>
            <person name="Kuo A."/>
            <person name="Mondo S.J."/>
            <person name="Salamov A.A."/>
            <person name="Labutti K."/>
            <person name="Zhao Z."/>
            <person name="Chiniquy J."/>
            <person name="Barry K."/>
            <person name="Brewer H.M."/>
            <person name="Purvine S.O."/>
            <person name="Wright A.T."/>
            <person name="Boxma B."/>
            <person name="Van Alen T."/>
            <person name="Hackstein J.H."/>
            <person name="Baker S.E."/>
            <person name="Grigoriev I.V."/>
            <person name="O'Malley M.A."/>
        </authorList>
    </citation>
    <scope>NUCLEOTIDE SEQUENCE [LARGE SCALE GENOMIC DNA]</scope>
    <source>
        <strain evidence="2 3">S4</strain>
    </source>
</reference>
<dbReference type="Proteomes" id="UP000193944">
    <property type="component" value="Unassembled WGS sequence"/>
</dbReference>